<feature type="compositionally biased region" description="Pro residues" evidence="2">
    <location>
        <begin position="69"/>
        <end position="84"/>
    </location>
</feature>
<evidence type="ECO:0000256" key="1">
    <source>
        <dbReference type="SAM" id="Coils"/>
    </source>
</evidence>
<dbReference type="GeneID" id="5885568"/>
<dbReference type="GO" id="GO:0003779">
    <property type="term" value="F:actin binding"/>
    <property type="evidence" value="ECO:0007669"/>
    <property type="project" value="InterPro"/>
</dbReference>
<feature type="region of interest" description="Disordered" evidence="2">
    <location>
        <begin position="62"/>
        <end position="141"/>
    </location>
</feature>
<dbReference type="InterPro" id="IPR003124">
    <property type="entry name" value="WH2_dom"/>
</dbReference>
<dbReference type="OrthoDB" id="6157464at2759"/>
<accession>B0EQL0</accession>
<name>B0EQL0_ENTDS</name>
<evidence type="ECO:0000313" key="5">
    <source>
        <dbReference type="Proteomes" id="UP000008076"/>
    </source>
</evidence>
<feature type="compositionally biased region" description="Polar residues" evidence="2">
    <location>
        <begin position="88"/>
        <end position="99"/>
    </location>
</feature>
<evidence type="ECO:0000259" key="3">
    <source>
        <dbReference type="PROSITE" id="PS51082"/>
    </source>
</evidence>
<keyword evidence="1" id="KW-0175">Coiled coil</keyword>
<feature type="region of interest" description="Disordered" evidence="2">
    <location>
        <begin position="150"/>
        <end position="169"/>
    </location>
</feature>
<dbReference type="PROSITE" id="PS51082">
    <property type="entry name" value="WH2"/>
    <property type="match status" value="1"/>
</dbReference>
<dbReference type="Proteomes" id="UP000008076">
    <property type="component" value="Unassembled WGS sequence"/>
</dbReference>
<dbReference type="eggNOG" id="ENOG502RCQT">
    <property type="taxonomic scope" value="Eukaryota"/>
</dbReference>
<reference evidence="5" key="1">
    <citation type="submission" date="2007-12" db="EMBL/GenBank/DDBJ databases">
        <title>Annotation of Entamoeba dispar SAW760.</title>
        <authorList>
            <person name="Lorenzi H."/>
            <person name="Inman J."/>
            <person name="Schobel S."/>
            <person name="Amedeo P."/>
            <person name="Caler E."/>
        </authorList>
    </citation>
    <scope>NUCLEOTIDE SEQUENCE [LARGE SCALE GENOMIC DNA]</scope>
    <source>
        <strain evidence="5">ATCC PRA-260 / SAW760</strain>
    </source>
</reference>
<dbReference type="KEGG" id="edi:EDI_230560"/>
<feature type="compositionally biased region" description="Polar residues" evidence="2">
    <location>
        <begin position="158"/>
        <end position="169"/>
    </location>
</feature>
<feature type="domain" description="WH2" evidence="3">
    <location>
        <begin position="99"/>
        <end position="116"/>
    </location>
</feature>
<dbReference type="RefSeq" id="XP_001740399.1">
    <property type="nucleotide sequence ID" value="XM_001740347.1"/>
</dbReference>
<dbReference type="Pfam" id="PF02205">
    <property type="entry name" value="WH2"/>
    <property type="match status" value="1"/>
</dbReference>
<proteinExistence type="predicted"/>
<dbReference type="AlphaFoldDB" id="B0EQL0"/>
<keyword evidence="5" id="KW-1185">Reference proteome</keyword>
<dbReference type="EMBL" id="DS550386">
    <property type="protein sequence ID" value="EDR23209.1"/>
    <property type="molecule type" value="Genomic_DNA"/>
</dbReference>
<gene>
    <name evidence="4" type="ORF">EDI_230560</name>
</gene>
<organism evidence="5">
    <name type="scientific">Entamoeba dispar (strain ATCC PRA-260 / SAW760)</name>
    <dbReference type="NCBI Taxonomy" id="370354"/>
    <lineage>
        <taxon>Eukaryota</taxon>
        <taxon>Amoebozoa</taxon>
        <taxon>Evosea</taxon>
        <taxon>Archamoebae</taxon>
        <taxon>Mastigamoebida</taxon>
        <taxon>Entamoebidae</taxon>
        <taxon>Entamoeba</taxon>
    </lineage>
</organism>
<dbReference type="SMART" id="SM00246">
    <property type="entry name" value="WH2"/>
    <property type="match status" value="1"/>
</dbReference>
<dbReference type="VEuPathDB" id="AmoebaDB:EDI_230560"/>
<feature type="compositionally biased region" description="Polar residues" evidence="2">
    <location>
        <begin position="128"/>
        <end position="139"/>
    </location>
</feature>
<sequence>MKTRLGEINNIIDEIKENYKELKNQVKTSDSNIVSITKELNICKSLINSNPQEIKHSPEKYVTSTFNTPQPPQAFVQPPPPPPIDNSKIPNVSTPSTSGRGDLLSQIQRGKKLKKTIVNDRSKPMVSKEQQNSTTSHYPTNPLIAAIAARANRGGSSMKNTRGTPQRKW</sequence>
<protein>
    <submittedName>
        <fullName evidence="4">Verprolin, putative</fullName>
    </submittedName>
</protein>
<evidence type="ECO:0000313" key="4">
    <source>
        <dbReference type="EMBL" id="EDR23209.1"/>
    </source>
</evidence>
<feature type="coiled-coil region" evidence="1">
    <location>
        <begin position="5"/>
        <end position="32"/>
    </location>
</feature>
<evidence type="ECO:0000256" key="2">
    <source>
        <dbReference type="SAM" id="MobiDB-lite"/>
    </source>
</evidence>